<keyword evidence="1" id="KW-0812">Transmembrane</keyword>
<evidence type="ECO:0000313" key="2">
    <source>
        <dbReference type="EMBL" id="OGZ02779.1"/>
    </source>
</evidence>
<sequence length="65" mass="7076">MEEYLAPVVLIVIIAFIAFAVIVGIVCNRCPRCKAKLAESSTGDANYSGTLYCPKCGYVATESWR</sequence>
<gene>
    <name evidence="2" type="ORF">A3G64_01020</name>
</gene>
<evidence type="ECO:0000256" key="1">
    <source>
        <dbReference type="SAM" id="Phobius"/>
    </source>
</evidence>
<accession>A0A1G2CN46</accession>
<name>A0A1G2CN46_9BACT</name>
<proteinExistence type="predicted"/>
<feature type="transmembrane region" description="Helical" evidence="1">
    <location>
        <begin position="6"/>
        <end position="27"/>
    </location>
</feature>
<dbReference type="AlphaFoldDB" id="A0A1G2CN46"/>
<reference evidence="2 3" key="1">
    <citation type="journal article" date="2016" name="Nat. Commun.">
        <title>Thousands of microbial genomes shed light on interconnected biogeochemical processes in an aquifer system.</title>
        <authorList>
            <person name="Anantharaman K."/>
            <person name="Brown C.T."/>
            <person name="Hug L.A."/>
            <person name="Sharon I."/>
            <person name="Castelle C.J."/>
            <person name="Probst A.J."/>
            <person name="Thomas B.C."/>
            <person name="Singh A."/>
            <person name="Wilkins M.J."/>
            <person name="Karaoz U."/>
            <person name="Brodie E.L."/>
            <person name="Williams K.H."/>
            <person name="Hubbard S.S."/>
            <person name="Banfield J.F."/>
        </authorList>
    </citation>
    <scope>NUCLEOTIDE SEQUENCE [LARGE SCALE GENOMIC DNA]</scope>
</reference>
<dbReference type="STRING" id="1798653.A3G64_01020"/>
<dbReference type="Proteomes" id="UP000179281">
    <property type="component" value="Unassembled WGS sequence"/>
</dbReference>
<comment type="caution">
    <text evidence="2">The sequence shown here is derived from an EMBL/GenBank/DDBJ whole genome shotgun (WGS) entry which is preliminary data.</text>
</comment>
<protein>
    <submittedName>
        <fullName evidence="2">Uncharacterized protein</fullName>
    </submittedName>
</protein>
<keyword evidence="1" id="KW-1133">Transmembrane helix</keyword>
<keyword evidence="1" id="KW-0472">Membrane</keyword>
<organism evidence="2 3">
    <name type="scientific">Candidatus Liptonbacteria bacterium RIFCSPLOWO2_12_FULL_60_15</name>
    <dbReference type="NCBI Taxonomy" id="1798653"/>
    <lineage>
        <taxon>Bacteria</taxon>
        <taxon>Candidatus Liptoniibacteriota</taxon>
    </lineage>
</organism>
<evidence type="ECO:0000313" key="3">
    <source>
        <dbReference type="Proteomes" id="UP000179281"/>
    </source>
</evidence>
<dbReference type="EMBL" id="MHLD01000007">
    <property type="protein sequence ID" value="OGZ02779.1"/>
    <property type="molecule type" value="Genomic_DNA"/>
</dbReference>